<dbReference type="Proteomes" id="UP001146120">
    <property type="component" value="Unassembled WGS sequence"/>
</dbReference>
<evidence type="ECO:0000313" key="2">
    <source>
        <dbReference type="EMBL" id="DAZ98112.1"/>
    </source>
</evidence>
<evidence type="ECO:0000313" key="3">
    <source>
        <dbReference type="Proteomes" id="UP001146120"/>
    </source>
</evidence>
<dbReference type="InterPro" id="IPR056671">
    <property type="entry name" value="DUF7769"/>
</dbReference>
<dbReference type="Pfam" id="PF24964">
    <property type="entry name" value="DUF7769"/>
    <property type="match status" value="1"/>
</dbReference>
<name>A0AAV2YY62_9STRA</name>
<accession>A0AAV2YY62</accession>
<dbReference type="GO" id="GO:0003676">
    <property type="term" value="F:nucleic acid binding"/>
    <property type="evidence" value="ECO:0007669"/>
    <property type="project" value="InterPro"/>
</dbReference>
<evidence type="ECO:0000259" key="1">
    <source>
        <dbReference type="Pfam" id="PF24964"/>
    </source>
</evidence>
<reference evidence="2" key="2">
    <citation type="journal article" date="2023" name="Microbiol Resour">
        <title>Decontamination and Annotation of the Draft Genome Sequence of the Oomycete Lagenidium giganteum ARSEF 373.</title>
        <authorList>
            <person name="Morgan W.R."/>
            <person name="Tartar A."/>
        </authorList>
    </citation>
    <scope>NUCLEOTIDE SEQUENCE</scope>
    <source>
        <strain evidence="2">ARSEF 373</strain>
    </source>
</reference>
<reference evidence="2" key="1">
    <citation type="submission" date="2022-11" db="EMBL/GenBank/DDBJ databases">
        <authorList>
            <person name="Morgan W.R."/>
            <person name="Tartar A."/>
        </authorList>
    </citation>
    <scope>NUCLEOTIDE SEQUENCE</scope>
    <source>
        <strain evidence="2">ARSEF 373</strain>
    </source>
</reference>
<keyword evidence="3" id="KW-1185">Reference proteome</keyword>
<dbReference type="PANTHER" id="PTHR47169">
    <property type="entry name" value="OS01G0541250 PROTEIN"/>
    <property type="match status" value="1"/>
</dbReference>
<feature type="domain" description="DUF7769" evidence="1">
    <location>
        <begin position="1"/>
        <end position="50"/>
    </location>
</feature>
<gene>
    <name evidence="2" type="ORF">N0F65_003098</name>
</gene>
<dbReference type="EMBL" id="DAKRPA010000115">
    <property type="protein sequence ID" value="DAZ98112.1"/>
    <property type="molecule type" value="Genomic_DNA"/>
</dbReference>
<dbReference type="InterPro" id="IPR036397">
    <property type="entry name" value="RNaseH_sf"/>
</dbReference>
<protein>
    <recommendedName>
        <fullName evidence="1">DUF7769 domain-containing protein</fullName>
    </recommendedName>
</protein>
<comment type="caution">
    <text evidence="2">The sequence shown here is derived from an EMBL/GenBank/DDBJ whole genome shotgun (WGS) entry which is preliminary data.</text>
</comment>
<dbReference type="PANTHER" id="PTHR47169:SF2">
    <property type="entry name" value="OS01G0541250 PROTEIN"/>
    <property type="match status" value="1"/>
</dbReference>
<sequence>QRCGVRNALLERCFEEKLQHGAVTAVARLFGCHRETVASIWKRHKESVNDGAIGGNVASRIRGNSGRKGYCRADLLERFARVPQHRRSKVSRVARELGVSVGVVQRLLADGAIVRHTSVVKPVLDAYQKLHRMRFALSFIDETTRELDAMMNVIHLDEKWFYHDRAQRTYYLLPDEERPQRQRHSARFIEKSMFLVAIARPRYDYHRKARWSGKLGVWPFVEDYVAKKKSKNRPAGTLLLKNMESVTREIYKCFILQHVFPAIKKEWPRQTRHQTIWVQQDNCRVHIPIDDPDVVAAGKADGWDIRFRCQPARSPDLNILDLGFFASLQSTQQTLPVGNTKMLLDAVQNAYDEMSVTTVDNVFLTLLAVMLEFLRCRGDNSYAMPLIGKASLRKEGLLPESLHCDQQTFDGAIEHLITDALVFS</sequence>
<dbReference type="Gene3D" id="3.30.420.10">
    <property type="entry name" value="Ribonuclease H-like superfamily/Ribonuclease H"/>
    <property type="match status" value="1"/>
</dbReference>
<feature type="non-terminal residue" evidence="2">
    <location>
        <position position="1"/>
    </location>
</feature>
<dbReference type="AlphaFoldDB" id="A0AAV2YY62"/>
<organism evidence="2 3">
    <name type="scientific">Lagenidium giganteum</name>
    <dbReference type="NCBI Taxonomy" id="4803"/>
    <lineage>
        <taxon>Eukaryota</taxon>
        <taxon>Sar</taxon>
        <taxon>Stramenopiles</taxon>
        <taxon>Oomycota</taxon>
        <taxon>Peronosporomycetes</taxon>
        <taxon>Pythiales</taxon>
        <taxon>Pythiaceae</taxon>
    </lineage>
</organism>
<proteinExistence type="predicted"/>